<evidence type="ECO:0000313" key="2">
    <source>
        <dbReference type="Proteomes" id="UP000018951"/>
    </source>
</evidence>
<dbReference type="AlphaFoldDB" id="W2UYM5"/>
<evidence type="ECO:0008006" key="3">
    <source>
        <dbReference type="Google" id="ProtNLM"/>
    </source>
</evidence>
<protein>
    <recommendedName>
        <fullName evidence="3">DUF2793 domain-containing protein</fullName>
    </recommendedName>
</protein>
<dbReference type="InterPro" id="IPR021251">
    <property type="entry name" value="DUF2793"/>
</dbReference>
<sequence length="117" mass="13298">MKTSHMLIDLLSVNQAQKEITVNEAFLRFDSLLNTGAENFISNLPDDPLNGTLYIVHAIIEDTADVLLHGMEKSIVYYVSGKGWNFIQPREGCMLWVIQEKGLYVFHDSSWVVLLKV</sequence>
<dbReference type="Proteomes" id="UP000018951">
    <property type="component" value="Unassembled WGS sequence"/>
</dbReference>
<accession>W2UYM5</accession>
<organism evidence="1 2">
    <name type="scientific">Candidatus Xenolissoclinum pacificiensis L6</name>
    <dbReference type="NCBI Taxonomy" id="1401685"/>
    <lineage>
        <taxon>Bacteria</taxon>
        <taxon>Pseudomonadati</taxon>
        <taxon>Pseudomonadota</taxon>
        <taxon>Alphaproteobacteria</taxon>
        <taxon>Rickettsiales</taxon>
        <taxon>Anaplasmataceae</taxon>
        <taxon>Candidatus Xenolissoclinum</taxon>
    </lineage>
</organism>
<reference evidence="1 2" key="1">
    <citation type="journal article" date="2013" name="PLoS ONE">
        <title>Bacterial endosymbiosis in a chordate host: long-term co-evolution and conservation of secondary metabolism.</title>
        <authorList>
            <person name="Kwan J.C."/>
            <person name="Schmidt E.W."/>
        </authorList>
    </citation>
    <scope>NUCLEOTIDE SEQUENCE [LARGE SCALE GENOMIC DNA]</scope>
    <source>
        <strain evidence="2">L6</strain>
    </source>
</reference>
<proteinExistence type="predicted"/>
<dbReference type="Pfam" id="PF10983">
    <property type="entry name" value="DUF2793"/>
    <property type="match status" value="1"/>
</dbReference>
<dbReference type="EMBL" id="AXCJ01000009">
    <property type="protein sequence ID" value="ETO91039.1"/>
    <property type="molecule type" value="Genomic_DNA"/>
</dbReference>
<dbReference type="STRING" id="1401685.P857_114"/>
<comment type="caution">
    <text evidence="1">The sequence shown here is derived from an EMBL/GenBank/DDBJ whole genome shotgun (WGS) entry which is preliminary data.</text>
</comment>
<keyword evidence="2" id="KW-1185">Reference proteome</keyword>
<evidence type="ECO:0000313" key="1">
    <source>
        <dbReference type="EMBL" id="ETO91039.1"/>
    </source>
</evidence>
<gene>
    <name evidence="1" type="ORF">P857_114</name>
</gene>
<name>W2UYM5_9RICK</name>